<proteinExistence type="predicted"/>
<dbReference type="InParanoid" id="A0A409VQL2"/>
<dbReference type="Proteomes" id="UP000284706">
    <property type="component" value="Unassembled WGS sequence"/>
</dbReference>
<accession>A0A409VQL2</accession>
<gene>
    <name evidence="1" type="ORF">CVT26_003369</name>
</gene>
<name>A0A409VQL2_9AGAR</name>
<evidence type="ECO:0000313" key="1">
    <source>
        <dbReference type="EMBL" id="PPQ68561.1"/>
    </source>
</evidence>
<dbReference type="AlphaFoldDB" id="A0A409VQL2"/>
<reference evidence="1 2" key="1">
    <citation type="journal article" date="2018" name="Evol. Lett.">
        <title>Horizontal gene cluster transfer increased hallucinogenic mushroom diversity.</title>
        <authorList>
            <person name="Reynolds H.T."/>
            <person name="Vijayakumar V."/>
            <person name="Gluck-Thaler E."/>
            <person name="Korotkin H.B."/>
            <person name="Matheny P.B."/>
            <person name="Slot J.C."/>
        </authorList>
    </citation>
    <scope>NUCLEOTIDE SEQUENCE [LARGE SCALE GENOMIC DNA]</scope>
    <source>
        <strain evidence="1 2">SRW20</strain>
    </source>
</reference>
<evidence type="ECO:0000313" key="2">
    <source>
        <dbReference type="Proteomes" id="UP000284706"/>
    </source>
</evidence>
<protein>
    <submittedName>
        <fullName evidence="1">Uncharacterized protein</fullName>
    </submittedName>
</protein>
<comment type="caution">
    <text evidence="1">The sequence shown here is derived from an EMBL/GenBank/DDBJ whole genome shotgun (WGS) entry which is preliminary data.</text>
</comment>
<organism evidence="1 2">
    <name type="scientific">Gymnopilus dilepis</name>
    <dbReference type="NCBI Taxonomy" id="231916"/>
    <lineage>
        <taxon>Eukaryota</taxon>
        <taxon>Fungi</taxon>
        <taxon>Dikarya</taxon>
        <taxon>Basidiomycota</taxon>
        <taxon>Agaricomycotina</taxon>
        <taxon>Agaricomycetes</taxon>
        <taxon>Agaricomycetidae</taxon>
        <taxon>Agaricales</taxon>
        <taxon>Agaricineae</taxon>
        <taxon>Hymenogastraceae</taxon>
        <taxon>Gymnopilus</taxon>
    </lineage>
</organism>
<keyword evidence="2" id="KW-1185">Reference proteome</keyword>
<sequence>MTVSAGWSWMGHRAPALASRQTGRGFAAERAAVCHLPMRRYCPSGHLWAWQRSRVNERVSDDLVAVEMDTYAFYNLAMVRLKFGRRVANVNMHDLANAIELFAQTSRTSPPISSAIYGAYQAQDRLATVAGFDQ</sequence>
<dbReference type="EMBL" id="NHYE01005593">
    <property type="protein sequence ID" value="PPQ68561.1"/>
    <property type="molecule type" value="Genomic_DNA"/>
</dbReference>